<organism evidence="22 23">
    <name type="scientific">Patella caerulea</name>
    <name type="common">Rayed Mediterranean limpet</name>
    <dbReference type="NCBI Taxonomy" id="87958"/>
    <lineage>
        <taxon>Eukaryota</taxon>
        <taxon>Metazoa</taxon>
        <taxon>Spiralia</taxon>
        <taxon>Lophotrochozoa</taxon>
        <taxon>Mollusca</taxon>
        <taxon>Gastropoda</taxon>
        <taxon>Patellogastropoda</taxon>
        <taxon>Patelloidea</taxon>
        <taxon>Patellidae</taxon>
        <taxon>Patella</taxon>
    </lineage>
</organism>
<dbReference type="InterPro" id="IPR052388">
    <property type="entry name" value="Peroxisomal_t2-enoyl-CoA_red"/>
</dbReference>
<dbReference type="GO" id="GO:0006633">
    <property type="term" value="P:fatty acid biosynthetic process"/>
    <property type="evidence" value="ECO:0007669"/>
    <property type="project" value="UniProtKB-KW"/>
</dbReference>
<evidence type="ECO:0000256" key="1">
    <source>
        <dbReference type="ARBA" id="ARBA00004275"/>
    </source>
</evidence>
<evidence type="ECO:0000256" key="7">
    <source>
        <dbReference type="ARBA" id="ARBA00023002"/>
    </source>
</evidence>
<comment type="caution">
    <text evidence="22">The sequence shown here is derived from an EMBL/GenBank/DDBJ whole genome shotgun (WGS) entry which is preliminary data.</text>
</comment>
<dbReference type="GO" id="GO:0005777">
    <property type="term" value="C:peroxisome"/>
    <property type="evidence" value="ECO:0007669"/>
    <property type="project" value="UniProtKB-SubCell"/>
</dbReference>
<evidence type="ECO:0000256" key="14">
    <source>
        <dbReference type="ARBA" id="ARBA00041063"/>
    </source>
</evidence>
<keyword evidence="4" id="KW-0597">Phosphoprotein</keyword>
<comment type="subcellular location">
    <subcellularLocation>
        <location evidence="1">Peroxisome</location>
    </subcellularLocation>
</comment>
<evidence type="ECO:0000256" key="8">
    <source>
        <dbReference type="ARBA" id="ARBA00023098"/>
    </source>
</evidence>
<evidence type="ECO:0000256" key="18">
    <source>
        <dbReference type="ARBA" id="ARBA00049251"/>
    </source>
</evidence>
<comment type="subunit">
    <text evidence="12">Interacts with PEX5, probably required to target it into peroxisomes.</text>
</comment>
<comment type="catalytic activity">
    <reaction evidence="15">
        <text>(2E)-dodecenoyl-CoA + NADPH + H(+) = dodecanoyl-CoA + NADP(+)</text>
        <dbReference type="Rhea" id="RHEA:44964"/>
        <dbReference type="ChEBI" id="CHEBI:15378"/>
        <dbReference type="ChEBI" id="CHEBI:57330"/>
        <dbReference type="ChEBI" id="CHEBI:57375"/>
        <dbReference type="ChEBI" id="CHEBI:57783"/>
        <dbReference type="ChEBI" id="CHEBI:58349"/>
    </reaction>
    <physiologicalReaction direction="left-to-right" evidence="15">
        <dbReference type="Rhea" id="RHEA:44965"/>
    </physiologicalReaction>
</comment>
<accession>A0AAN8JSL7</accession>
<dbReference type="PANTHER" id="PTHR24317:SF7">
    <property type="entry name" value="PEROXISOMAL TRANS-2-ENOYL-COA REDUCTASE"/>
    <property type="match status" value="1"/>
</dbReference>
<dbReference type="SUPFAM" id="SSF51735">
    <property type="entry name" value="NAD(P)-binding Rossmann-fold domains"/>
    <property type="match status" value="1"/>
</dbReference>
<dbReference type="EMBL" id="JAZGQO010000007">
    <property type="protein sequence ID" value="KAK6181630.1"/>
    <property type="molecule type" value="Genomic_DNA"/>
</dbReference>
<evidence type="ECO:0000256" key="21">
    <source>
        <dbReference type="SAM" id="MobiDB-lite"/>
    </source>
</evidence>
<comment type="catalytic activity">
    <reaction evidence="17">
        <text>(2E)-hexenoyl-CoA + NADPH + H(+) = hexanoyl-CoA + NADP(+)</text>
        <dbReference type="Rhea" id="RHEA:44956"/>
        <dbReference type="ChEBI" id="CHEBI:15378"/>
        <dbReference type="ChEBI" id="CHEBI:57783"/>
        <dbReference type="ChEBI" id="CHEBI:58349"/>
        <dbReference type="ChEBI" id="CHEBI:62077"/>
        <dbReference type="ChEBI" id="CHEBI:62620"/>
    </reaction>
    <physiologicalReaction direction="left-to-right" evidence="17">
        <dbReference type="Rhea" id="RHEA:44957"/>
    </physiologicalReaction>
</comment>
<name>A0AAN8JSL7_PATCE</name>
<keyword evidence="9" id="KW-0576">Peroxisome</keyword>
<keyword evidence="23" id="KW-1185">Reference proteome</keyword>
<evidence type="ECO:0000256" key="16">
    <source>
        <dbReference type="ARBA" id="ARBA00048686"/>
    </source>
</evidence>
<dbReference type="Proteomes" id="UP001347796">
    <property type="component" value="Unassembled WGS sequence"/>
</dbReference>
<comment type="catalytic activity">
    <reaction evidence="20">
        <text>(2E)-octenoyl-CoA + NADPH + H(+) = octanoyl-CoA + NADP(+)</text>
        <dbReference type="Rhea" id="RHEA:44952"/>
        <dbReference type="ChEBI" id="CHEBI:15378"/>
        <dbReference type="ChEBI" id="CHEBI:57386"/>
        <dbReference type="ChEBI" id="CHEBI:57783"/>
        <dbReference type="ChEBI" id="CHEBI:58349"/>
        <dbReference type="ChEBI" id="CHEBI:62242"/>
    </reaction>
    <physiologicalReaction direction="left-to-right" evidence="20">
        <dbReference type="Rhea" id="RHEA:44953"/>
    </physiologicalReaction>
</comment>
<keyword evidence="7" id="KW-0560">Oxidoreductase</keyword>
<dbReference type="Gene3D" id="3.40.50.720">
    <property type="entry name" value="NAD(P)-binding Rossmann-like Domain"/>
    <property type="match status" value="1"/>
</dbReference>
<proteinExistence type="predicted"/>
<dbReference type="PANTHER" id="PTHR24317">
    <property type="entry name" value="PEROXISOMAL TRANS-2-ENOYL-COA REDUCTASE"/>
    <property type="match status" value="1"/>
</dbReference>
<comment type="catalytic activity">
    <reaction evidence="18">
        <text>a (2E)-enoyl-CoA + NADPH + H(+) = a 2,3-saturated acyl-CoA + NADP(+)</text>
        <dbReference type="Rhea" id="RHEA:33763"/>
        <dbReference type="ChEBI" id="CHEBI:15378"/>
        <dbReference type="ChEBI" id="CHEBI:57783"/>
        <dbReference type="ChEBI" id="CHEBI:58349"/>
        <dbReference type="ChEBI" id="CHEBI:58856"/>
        <dbReference type="ChEBI" id="CHEBI:65111"/>
        <dbReference type="EC" id="1.3.1.38"/>
    </reaction>
    <physiologicalReaction direction="left-to-right" evidence="18">
        <dbReference type="Rhea" id="RHEA:33764"/>
    </physiologicalReaction>
</comment>
<evidence type="ECO:0000256" key="15">
    <source>
        <dbReference type="ARBA" id="ARBA00047570"/>
    </source>
</evidence>
<evidence type="ECO:0000256" key="11">
    <source>
        <dbReference type="ARBA" id="ARBA00037124"/>
    </source>
</evidence>
<evidence type="ECO:0000313" key="22">
    <source>
        <dbReference type="EMBL" id="KAK6181630.1"/>
    </source>
</evidence>
<dbReference type="CDD" id="cd05369">
    <property type="entry name" value="TER_DECR_SDR_a"/>
    <property type="match status" value="1"/>
</dbReference>
<comment type="catalytic activity">
    <reaction evidence="19">
        <text>(2E)-decenoyl-CoA + NADPH + H(+) = decanoyl-CoA + NADP(+)</text>
        <dbReference type="Rhea" id="RHEA:44960"/>
        <dbReference type="ChEBI" id="CHEBI:15378"/>
        <dbReference type="ChEBI" id="CHEBI:57783"/>
        <dbReference type="ChEBI" id="CHEBI:58349"/>
        <dbReference type="ChEBI" id="CHEBI:61406"/>
        <dbReference type="ChEBI" id="CHEBI:61430"/>
    </reaction>
    <physiologicalReaction direction="left-to-right" evidence="19">
        <dbReference type="Rhea" id="RHEA:44961"/>
    </physiologicalReaction>
</comment>
<feature type="region of interest" description="Disordered" evidence="21">
    <location>
        <begin position="278"/>
        <end position="301"/>
    </location>
</feature>
<comment type="pathway">
    <text evidence="2">Lipid metabolism.</text>
</comment>
<evidence type="ECO:0000256" key="12">
    <source>
        <dbReference type="ARBA" id="ARBA00038622"/>
    </source>
</evidence>
<evidence type="ECO:0000256" key="3">
    <source>
        <dbReference type="ARBA" id="ARBA00022516"/>
    </source>
</evidence>
<evidence type="ECO:0000256" key="20">
    <source>
        <dbReference type="ARBA" id="ARBA00049559"/>
    </source>
</evidence>
<keyword evidence="6" id="KW-0521">NADP</keyword>
<evidence type="ECO:0000256" key="5">
    <source>
        <dbReference type="ARBA" id="ARBA00022832"/>
    </source>
</evidence>
<reference evidence="22 23" key="1">
    <citation type="submission" date="2024-01" db="EMBL/GenBank/DDBJ databases">
        <title>The genome of the rayed Mediterranean limpet Patella caerulea (Linnaeus, 1758).</title>
        <authorList>
            <person name="Anh-Thu Weber A."/>
            <person name="Halstead-Nussloch G."/>
        </authorList>
    </citation>
    <scope>NUCLEOTIDE SEQUENCE [LARGE SCALE GENOMIC DNA]</scope>
    <source>
        <strain evidence="22">AATW-2023a</strain>
        <tissue evidence="22">Whole specimen</tissue>
    </source>
</reference>
<dbReference type="Pfam" id="PF13561">
    <property type="entry name" value="adh_short_C2"/>
    <property type="match status" value="1"/>
</dbReference>
<dbReference type="InterPro" id="IPR036291">
    <property type="entry name" value="NAD(P)-bd_dom_sf"/>
</dbReference>
<comment type="function">
    <text evidence="11">Participates in chain elongation of fatty acids. Catalyzes the reduction of trans-2-enoyl-CoAs of varying chain lengths from 6:1 to 16:1, having maximum activity with 10:1 CoA. Has no 2,4-dienoyl-CoA reductase activity.</text>
</comment>
<evidence type="ECO:0000256" key="19">
    <source>
        <dbReference type="ARBA" id="ARBA00049386"/>
    </source>
</evidence>
<dbReference type="EC" id="1.3.1.38" evidence="13"/>
<sequence>MASVTSRKVSSVFRKGLFNDKVAIVTGGATGIGKAITQELLYLGCNVMIASRNIEKLKLAVDEMKSSPSAYGLIDCIQCNIRKEDQVKNLISRTIQKYGKLNFLINNGGGQFPSPAANISLKGWNAVIETNLTGTFLCCREAYQQWMRDNGGVIVNIVADMWKGFPLMSHTGAARAAIDNLTKSLAIEWAEAGIRINSVAPGSSIYSETAAANYGDSKIFEHRIPLVPAKRLGTTEEVSASVCFLLSPAASYISGETVKVDAGASLYSTMWNIPDHNKSKPYKWSTDEESDKPNLKPNSKL</sequence>
<evidence type="ECO:0000256" key="9">
    <source>
        <dbReference type="ARBA" id="ARBA00023140"/>
    </source>
</evidence>
<dbReference type="GO" id="GO:0033306">
    <property type="term" value="P:phytol metabolic process"/>
    <property type="evidence" value="ECO:0007669"/>
    <property type="project" value="TreeGrafter"/>
</dbReference>
<dbReference type="PRINTS" id="PR00081">
    <property type="entry name" value="GDHRDH"/>
</dbReference>
<evidence type="ECO:0000256" key="2">
    <source>
        <dbReference type="ARBA" id="ARBA00005189"/>
    </source>
</evidence>
<evidence type="ECO:0000256" key="17">
    <source>
        <dbReference type="ARBA" id="ARBA00049108"/>
    </source>
</evidence>
<keyword evidence="8" id="KW-0443">Lipid metabolism</keyword>
<evidence type="ECO:0000256" key="13">
    <source>
        <dbReference type="ARBA" id="ARBA00038849"/>
    </source>
</evidence>
<evidence type="ECO:0000256" key="4">
    <source>
        <dbReference type="ARBA" id="ARBA00022553"/>
    </source>
</evidence>
<dbReference type="FunFam" id="3.40.50.720:FF:000335">
    <property type="entry name" value="Peroxisomal trans-2-enoyl-CoA reductase"/>
    <property type="match status" value="1"/>
</dbReference>
<evidence type="ECO:0000256" key="6">
    <source>
        <dbReference type="ARBA" id="ARBA00022857"/>
    </source>
</evidence>
<keyword evidence="10" id="KW-0275">Fatty acid biosynthesis</keyword>
<dbReference type="AlphaFoldDB" id="A0AAN8JSL7"/>
<dbReference type="GO" id="GO:0019166">
    <property type="term" value="F:trans-2-enoyl-CoA reductase (NADPH) activity"/>
    <property type="evidence" value="ECO:0007669"/>
    <property type="project" value="UniProtKB-EC"/>
</dbReference>
<keyword evidence="3" id="KW-0444">Lipid biosynthesis</keyword>
<dbReference type="InterPro" id="IPR002347">
    <property type="entry name" value="SDR_fam"/>
</dbReference>
<comment type="catalytic activity">
    <reaction evidence="16">
        <text>(2E)-tetradecenoyl-CoA + NADPH + H(+) = tetradecanoyl-CoA + NADP(+)</text>
        <dbReference type="Rhea" id="RHEA:44968"/>
        <dbReference type="ChEBI" id="CHEBI:15378"/>
        <dbReference type="ChEBI" id="CHEBI:57385"/>
        <dbReference type="ChEBI" id="CHEBI:57783"/>
        <dbReference type="ChEBI" id="CHEBI:58349"/>
        <dbReference type="ChEBI" id="CHEBI:61405"/>
    </reaction>
    <physiologicalReaction direction="left-to-right" evidence="16">
        <dbReference type="Rhea" id="RHEA:44969"/>
    </physiologicalReaction>
</comment>
<evidence type="ECO:0000256" key="10">
    <source>
        <dbReference type="ARBA" id="ARBA00023160"/>
    </source>
</evidence>
<keyword evidence="5" id="KW-0276">Fatty acid metabolism</keyword>
<dbReference type="PRINTS" id="PR00080">
    <property type="entry name" value="SDRFAMILY"/>
</dbReference>
<evidence type="ECO:0000313" key="23">
    <source>
        <dbReference type="Proteomes" id="UP001347796"/>
    </source>
</evidence>
<protein>
    <recommendedName>
        <fullName evidence="14">Peroxisomal trans-2-enoyl-CoA reductase</fullName>
        <ecNumber evidence="13">1.3.1.38</ecNumber>
    </recommendedName>
</protein>
<gene>
    <name evidence="22" type="ORF">SNE40_009451</name>
</gene>